<dbReference type="SUPFAM" id="SSF52540">
    <property type="entry name" value="P-loop containing nucleoside triphosphate hydrolases"/>
    <property type="match status" value="1"/>
</dbReference>
<evidence type="ECO:0000313" key="4">
    <source>
        <dbReference type="Proteomes" id="UP000051529"/>
    </source>
</evidence>
<feature type="domain" description="DUF4143" evidence="2">
    <location>
        <begin position="219"/>
        <end position="363"/>
    </location>
</feature>
<dbReference type="Pfam" id="PF13173">
    <property type="entry name" value="AAA_14"/>
    <property type="match status" value="1"/>
</dbReference>
<dbReference type="RefSeq" id="WP_056985878.1">
    <property type="nucleotide sequence ID" value="NZ_JQBQ01000066.1"/>
</dbReference>
<sequence length="426" mass="49760">MKTSLLKGIIYGQRQIIREAKIIPREYSFDPNFNYVLVGLRRAGKSTLLYKVAQDLVKNGVDWDQIIYVNFEDERLLDFTVNDFNDIVLTANEITPKKHYYFFDEIQNIDGWEYFARRMADEKQYVYITGSNAKMLSGDIQTHLGGRYMIKHIAPFNFREYLTAKNIRHDEEALYTTALNGQIRGAMNAYLKDGGLPETINAIEKRDYLNNIYNNVLLRDVVYKNGVRSPEVLRNLIKKLSESVMQDVTYNRLAKLLTQIGHRENEKKVSPETIIDYLDYAKEAYLIFDIENYVARFAERKASPKYYFTDNGILNLFLFDKNATLLENVVAIVLHNKYKDDVYFLKSAKTKIDIDFYLPEHSKAIQVTWELSETDKKREIGNLVKLHQTNPEIKDLIIVTAEDEDELQIDDCKIQVIPVFKFLLEN</sequence>
<feature type="domain" description="AAA" evidence="1">
    <location>
        <begin position="35"/>
        <end position="162"/>
    </location>
</feature>
<organism evidence="3 4">
    <name type="scientific">Lactobacillus amylovorus subsp. animalium DSM 16698</name>
    <dbReference type="NCBI Taxonomy" id="695563"/>
    <lineage>
        <taxon>Bacteria</taxon>
        <taxon>Bacillati</taxon>
        <taxon>Bacillota</taxon>
        <taxon>Bacilli</taxon>
        <taxon>Lactobacillales</taxon>
        <taxon>Lactobacillaceae</taxon>
        <taxon>Lactobacillus</taxon>
        <taxon>Lactobacillus amylovorus subsp. animalium</taxon>
    </lineage>
</organism>
<reference evidence="3 4" key="1">
    <citation type="journal article" date="2015" name="Genome Announc.">
        <title>Expanding the biotechnology potential of lactobacilli through comparative genomics of 213 strains and associated genera.</title>
        <authorList>
            <person name="Sun Z."/>
            <person name="Harris H.M."/>
            <person name="McCann A."/>
            <person name="Guo C."/>
            <person name="Argimon S."/>
            <person name="Zhang W."/>
            <person name="Yang X."/>
            <person name="Jeffery I.B."/>
            <person name="Cooney J.C."/>
            <person name="Kagawa T.F."/>
            <person name="Liu W."/>
            <person name="Song Y."/>
            <person name="Salvetti E."/>
            <person name="Wrobel A."/>
            <person name="Rasinkangas P."/>
            <person name="Parkhill J."/>
            <person name="Rea M.C."/>
            <person name="O'Sullivan O."/>
            <person name="Ritari J."/>
            <person name="Douillard F.P."/>
            <person name="Paul Ross R."/>
            <person name="Yang R."/>
            <person name="Briner A.E."/>
            <person name="Felis G.E."/>
            <person name="de Vos W.M."/>
            <person name="Barrangou R."/>
            <person name="Klaenhammer T.R."/>
            <person name="Caufield P.W."/>
            <person name="Cui Y."/>
            <person name="Zhang H."/>
            <person name="O'Toole P.W."/>
        </authorList>
    </citation>
    <scope>NUCLEOTIDE SEQUENCE [LARGE SCALE GENOMIC DNA]</scope>
    <source>
        <strain evidence="3 4">DSM 16698</strain>
    </source>
</reference>
<gene>
    <name evidence="3" type="ORF">IV44_GL001706</name>
</gene>
<proteinExistence type="predicted"/>
<evidence type="ECO:0000259" key="1">
    <source>
        <dbReference type="Pfam" id="PF13173"/>
    </source>
</evidence>
<protein>
    <submittedName>
        <fullName evidence="3">Uncharacterized protein</fullName>
    </submittedName>
</protein>
<dbReference type="PANTHER" id="PTHR33295:SF8">
    <property type="entry name" value="AAA+ ATPASE DOMAIN-CONTAINING PROTEIN"/>
    <property type="match status" value="1"/>
</dbReference>
<dbReference type="InterPro" id="IPR027417">
    <property type="entry name" value="P-loop_NTPase"/>
</dbReference>
<dbReference type="InterPro" id="IPR041682">
    <property type="entry name" value="AAA_14"/>
</dbReference>
<dbReference type="EMBL" id="JQBQ01000066">
    <property type="protein sequence ID" value="KRN85847.1"/>
    <property type="molecule type" value="Genomic_DNA"/>
</dbReference>
<comment type="caution">
    <text evidence="3">The sequence shown here is derived from an EMBL/GenBank/DDBJ whole genome shotgun (WGS) entry which is preliminary data.</text>
</comment>
<dbReference type="AlphaFoldDB" id="A0A0R2KGP9"/>
<dbReference type="Pfam" id="PF13635">
    <property type="entry name" value="DUF4143"/>
    <property type="match status" value="1"/>
</dbReference>
<name>A0A0R2KGP9_LACAM</name>
<evidence type="ECO:0000259" key="2">
    <source>
        <dbReference type="Pfam" id="PF13635"/>
    </source>
</evidence>
<evidence type="ECO:0000313" key="3">
    <source>
        <dbReference type="EMBL" id="KRN85847.1"/>
    </source>
</evidence>
<dbReference type="InterPro" id="IPR025420">
    <property type="entry name" value="DUF4143"/>
</dbReference>
<dbReference type="PANTHER" id="PTHR33295">
    <property type="entry name" value="ATPASE"/>
    <property type="match status" value="1"/>
</dbReference>
<dbReference type="Proteomes" id="UP000051529">
    <property type="component" value="Unassembled WGS sequence"/>
</dbReference>
<accession>A0A0R2KGP9</accession>
<dbReference type="PATRIC" id="fig|695563.3.peg.1778"/>